<comment type="caution">
    <text evidence="2">The sequence shown here is derived from an EMBL/GenBank/DDBJ whole genome shotgun (WGS) entry which is preliminary data.</text>
</comment>
<dbReference type="Pfam" id="PF04326">
    <property type="entry name" value="SLFN_AlbA_2"/>
    <property type="match status" value="1"/>
</dbReference>
<evidence type="ECO:0000313" key="3">
    <source>
        <dbReference type="Proteomes" id="UP000726170"/>
    </source>
</evidence>
<gene>
    <name evidence="2" type="ORF">KQI86_13185</name>
</gene>
<evidence type="ECO:0000259" key="1">
    <source>
        <dbReference type="Pfam" id="PF04326"/>
    </source>
</evidence>
<keyword evidence="3" id="KW-1185">Reference proteome</keyword>
<dbReference type="RefSeq" id="WP_216439845.1">
    <property type="nucleotide sequence ID" value="NZ_JAHLQF010000003.1"/>
</dbReference>
<reference evidence="2 3" key="1">
    <citation type="submission" date="2021-06" db="EMBL/GenBank/DDBJ databases">
        <authorList>
            <person name="Sun Q."/>
            <person name="Li D."/>
        </authorList>
    </citation>
    <scope>NUCLEOTIDE SEQUENCE [LARGE SCALE GENOMIC DNA]</scope>
    <source>
        <strain evidence="2 3">MSJ-11</strain>
    </source>
</reference>
<protein>
    <submittedName>
        <fullName evidence="2">DNA binding domain-containing protein</fullName>
    </submittedName>
</protein>
<dbReference type="PANTHER" id="PTHR30595:SF6">
    <property type="entry name" value="SCHLAFEN ALBA-2 DOMAIN-CONTAINING PROTEIN"/>
    <property type="match status" value="1"/>
</dbReference>
<dbReference type="EMBL" id="JAHLQF010000003">
    <property type="protein sequence ID" value="MBU5485291.1"/>
    <property type="molecule type" value="Genomic_DNA"/>
</dbReference>
<organism evidence="2 3">
    <name type="scientific">Clostridium mobile</name>
    <dbReference type="NCBI Taxonomy" id="2841512"/>
    <lineage>
        <taxon>Bacteria</taxon>
        <taxon>Bacillati</taxon>
        <taxon>Bacillota</taxon>
        <taxon>Clostridia</taxon>
        <taxon>Eubacteriales</taxon>
        <taxon>Clostridiaceae</taxon>
        <taxon>Clostridium</taxon>
    </lineage>
</organism>
<dbReference type="PANTHER" id="PTHR30595">
    <property type="entry name" value="GLPR-RELATED TRANSCRIPTIONAL REPRESSOR"/>
    <property type="match status" value="1"/>
</dbReference>
<dbReference type="InterPro" id="IPR007421">
    <property type="entry name" value="Schlafen_AlbA_2_dom"/>
</dbReference>
<dbReference type="Proteomes" id="UP000726170">
    <property type="component" value="Unassembled WGS sequence"/>
</dbReference>
<proteinExistence type="predicted"/>
<name>A0ABS6EKT2_9CLOT</name>
<feature type="domain" description="Schlafen AlbA-2" evidence="1">
    <location>
        <begin position="14"/>
        <end position="134"/>
    </location>
</feature>
<sequence>MDSKKLLNLIKRGEGIKLDFKQMLELDIESGRKELSKDICAIANSRGGRGYLIIGIEDKTKKIIGVDEENYSEEKIQQIVSSRCEPPIPVSLEFVDLGDKKIAVINIYDGAQKPYQLRENGAFYIRRGSTTDTMRKEEIISALNESLSLNVELCPVVKSDVSFIDRSLVQKYFNLKSIEVNDNNIINLMENASIITFDKDSNKYLATLGGMLVFSKYNSIFLPHNMIKIINNVNKNFPNNIIITGDLLSMLDKSEECLREVLPKNYPIKGVYEGLTNSILYRDYTLCCNEIEIIINPNSIVLVSPGVIINGKDIETSKYLKRNMWIYEKLITIDNKNRFFNTGRGFLRMKKYFKGKGKVVFVNSIKENSFKIIYPGVRSIKQM</sequence>
<evidence type="ECO:0000313" key="2">
    <source>
        <dbReference type="EMBL" id="MBU5485291.1"/>
    </source>
</evidence>
<accession>A0ABS6EKT2</accession>